<reference evidence="3" key="1">
    <citation type="journal article" date="2019" name="Int. J. Syst. Evol. Microbiol.">
        <title>The Global Catalogue of Microorganisms (GCM) 10K type strain sequencing project: providing services to taxonomists for standard genome sequencing and annotation.</title>
        <authorList>
            <consortium name="The Broad Institute Genomics Platform"/>
            <consortium name="The Broad Institute Genome Sequencing Center for Infectious Disease"/>
            <person name="Wu L."/>
            <person name="Ma J."/>
        </authorList>
    </citation>
    <scope>NUCLEOTIDE SEQUENCE [LARGE SCALE GENOMIC DNA]</scope>
    <source>
        <strain evidence="3">CGMCC 1.15044</strain>
    </source>
</reference>
<dbReference type="Proteomes" id="UP000609323">
    <property type="component" value="Unassembled WGS sequence"/>
</dbReference>
<name>A0ABQ1GFE5_9BACL</name>
<keyword evidence="3" id="KW-1185">Reference proteome</keyword>
<sequence length="50" mass="5419">MKDLLKHFCFKNVGSRYINGTETTSYPQGGEGHEQPQGPEARNGLAGPSI</sequence>
<gene>
    <name evidence="2" type="ORF">GCM10010917_30150</name>
</gene>
<proteinExistence type="predicted"/>
<feature type="region of interest" description="Disordered" evidence="1">
    <location>
        <begin position="19"/>
        <end position="50"/>
    </location>
</feature>
<comment type="caution">
    <text evidence="2">The sequence shown here is derived from an EMBL/GenBank/DDBJ whole genome shotgun (WGS) entry which is preliminary data.</text>
</comment>
<accession>A0ABQ1GFE5</accession>
<evidence type="ECO:0000256" key="1">
    <source>
        <dbReference type="SAM" id="MobiDB-lite"/>
    </source>
</evidence>
<dbReference type="EMBL" id="BMHF01000010">
    <property type="protein sequence ID" value="GGA42779.1"/>
    <property type="molecule type" value="Genomic_DNA"/>
</dbReference>
<organism evidence="2 3">
    <name type="scientific">Paenibacillus physcomitrellae</name>
    <dbReference type="NCBI Taxonomy" id="1619311"/>
    <lineage>
        <taxon>Bacteria</taxon>
        <taxon>Bacillati</taxon>
        <taxon>Bacillota</taxon>
        <taxon>Bacilli</taxon>
        <taxon>Bacillales</taxon>
        <taxon>Paenibacillaceae</taxon>
        <taxon>Paenibacillus</taxon>
    </lineage>
</organism>
<evidence type="ECO:0000313" key="2">
    <source>
        <dbReference type="EMBL" id="GGA42779.1"/>
    </source>
</evidence>
<evidence type="ECO:0000313" key="3">
    <source>
        <dbReference type="Proteomes" id="UP000609323"/>
    </source>
</evidence>
<protein>
    <submittedName>
        <fullName evidence="2">Uncharacterized protein</fullName>
    </submittedName>
</protein>